<accession>A0ABY4Y7J9</accession>
<dbReference type="RefSeq" id="WP_252579507.1">
    <property type="nucleotide sequence ID" value="NZ_CP071527.1"/>
</dbReference>
<dbReference type="EMBL" id="CP071527">
    <property type="protein sequence ID" value="USQ13205.1"/>
    <property type="molecule type" value="Genomic_DNA"/>
</dbReference>
<evidence type="ECO:0000313" key="3">
    <source>
        <dbReference type="Proteomes" id="UP001057474"/>
    </source>
</evidence>
<name>A0ABY4Y7J9_9GAMM</name>
<proteinExistence type="predicted"/>
<feature type="compositionally biased region" description="Basic and acidic residues" evidence="1">
    <location>
        <begin position="275"/>
        <end position="285"/>
    </location>
</feature>
<evidence type="ECO:0008006" key="4">
    <source>
        <dbReference type="Google" id="ProtNLM"/>
    </source>
</evidence>
<evidence type="ECO:0000313" key="2">
    <source>
        <dbReference type="EMBL" id="USQ13205.1"/>
    </source>
</evidence>
<feature type="region of interest" description="Disordered" evidence="1">
    <location>
        <begin position="275"/>
        <end position="307"/>
    </location>
</feature>
<organism evidence="2 3">
    <name type="scientific">Legionella lytica</name>
    <dbReference type="NCBI Taxonomy" id="96232"/>
    <lineage>
        <taxon>Bacteria</taxon>
        <taxon>Pseudomonadati</taxon>
        <taxon>Pseudomonadota</taxon>
        <taxon>Gammaproteobacteria</taxon>
        <taxon>Legionellales</taxon>
        <taxon>Legionellaceae</taxon>
        <taxon>Legionella</taxon>
    </lineage>
</organism>
<gene>
    <name evidence="2" type="ORF">J2N86_10970</name>
</gene>
<sequence length="307" mass="34252">MSRMMLDSNEMNSIIKNHLTGSGEWEKKEASVQVSFMKMNVTYFYNKNRNFVIIPSPLAVKQGSGDAEEPSYQSTVEAIRNQIDNENFGIGCSLLGKGTGERHYTTLFKEKGEHGRITVFDSKISSPNQFFNSSESPNFFEKVWGFIKAPFKAFGLWAFGIGKEVQSSFLGKDVTVHRLGTQPFFDGVSCGLHSSGAVLNMIDLIDKKEVTADEIILSITNQKNLDSKAERILNGKKDEAIPSMNPVLCSMVSTDRKESDKHSLGGVGLYRNDESEIMTTKKEEPAPSPINYDDFDAPIYPRPSLEF</sequence>
<protein>
    <recommendedName>
        <fullName evidence="4">Substrate of the Dot/Icm secretion system</fullName>
    </recommendedName>
</protein>
<dbReference type="Proteomes" id="UP001057474">
    <property type="component" value="Chromosome"/>
</dbReference>
<evidence type="ECO:0000256" key="1">
    <source>
        <dbReference type="SAM" id="MobiDB-lite"/>
    </source>
</evidence>
<reference evidence="2" key="1">
    <citation type="submission" date="2021-03" db="EMBL/GenBank/DDBJ databases">
        <title>Legionella lytica PCM 2298.</title>
        <authorList>
            <person name="Koper P."/>
        </authorList>
    </citation>
    <scope>NUCLEOTIDE SEQUENCE</scope>
    <source>
        <strain evidence="2">PCM 2298</strain>
    </source>
</reference>
<keyword evidence="3" id="KW-1185">Reference proteome</keyword>